<gene>
    <name evidence="3" type="ORF">PLANPX_3763</name>
</gene>
<evidence type="ECO:0000259" key="2">
    <source>
        <dbReference type="Pfam" id="PF04028"/>
    </source>
</evidence>
<proteinExistence type="predicted"/>
<dbReference type="EMBL" id="AP021861">
    <property type="protein sequence ID" value="BBO34151.1"/>
    <property type="molecule type" value="Genomic_DNA"/>
</dbReference>
<dbReference type="RefSeq" id="WP_152099784.1">
    <property type="nucleotide sequence ID" value="NZ_AP021861.1"/>
</dbReference>
<feature type="domain" description="DUF374" evidence="2">
    <location>
        <begin position="70"/>
        <end position="135"/>
    </location>
</feature>
<dbReference type="Pfam" id="PF04028">
    <property type="entry name" value="DUF374"/>
    <property type="match status" value="1"/>
</dbReference>
<dbReference type="InterPro" id="IPR007172">
    <property type="entry name" value="DUF374"/>
</dbReference>
<evidence type="ECO:0000313" key="3">
    <source>
        <dbReference type="EMBL" id="BBO34151.1"/>
    </source>
</evidence>
<organism evidence="3 4">
    <name type="scientific">Lacipirellula parvula</name>
    <dbReference type="NCBI Taxonomy" id="2650471"/>
    <lineage>
        <taxon>Bacteria</taxon>
        <taxon>Pseudomonadati</taxon>
        <taxon>Planctomycetota</taxon>
        <taxon>Planctomycetia</taxon>
        <taxon>Pirellulales</taxon>
        <taxon>Lacipirellulaceae</taxon>
        <taxon>Lacipirellula</taxon>
    </lineage>
</organism>
<feature type="region of interest" description="Disordered" evidence="1">
    <location>
        <begin position="243"/>
        <end position="278"/>
    </location>
</feature>
<protein>
    <recommendedName>
        <fullName evidence="2">DUF374 domain-containing protein</fullName>
    </recommendedName>
</protein>
<evidence type="ECO:0000256" key="1">
    <source>
        <dbReference type="SAM" id="MobiDB-lite"/>
    </source>
</evidence>
<dbReference type="AlphaFoldDB" id="A0A5K7XGU3"/>
<evidence type="ECO:0000313" key="4">
    <source>
        <dbReference type="Proteomes" id="UP000326837"/>
    </source>
</evidence>
<sequence>MDPSPKPLDRTPLWMRAAGLLAAGGVRAWMSTLEYQALFYDPNVDPIHGVGGQRIYVFWHEYILIPLYMRGHCNLTMLLSKHRDADILYRVAHHLGFECVRGSTHGGAAEALLELSRRGQHMHLAITPDGPRGPRRKLAQGPIYLASKLGLPIVPFGMGLDRPWRAKSWDRFAVPRPGSRARAVVGPEIYIPPGLSRPELEERRVGVETLLTQLCVEAEDWATTGERREGAVAVVRQGIDPQIAAQRRSEPSQLPVAAAEHSATPTLKVTPDDARAAG</sequence>
<reference evidence="4" key="1">
    <citation type="submission" date="2019-10" db="EMBL/GenBank/DDBJ databases">
        <title>Lacipirellula parvula gen. nov., sp. nov., representing a lineage of planctomycetes widespread in freshwater anoxic habitats, and description of the family Lacipirellulaceae.</title>
        <authorList>
            <person name="Dedysh S.N."/>
            <person name="Kulichevskaya I.S."/>
            <person name="Beletsky A.V."/>
            <person name="Rakitin A.L."/>
            <person name="Mardanov A.V."/>
            <person name="Ivanova A.A."/>
            <person name="Saltykova V.X."/>
            <person name="Rijpstra W.I.C."/>
            <person name="Sinninghe Damste J.S."/>
            <person name="Ravin N.V."/>
        </authorList>
    </citation>
    <scope>NUCLEOTIDE SEQUENCE [LARGE SCALE GENOMIC DNA]</scope>
    <source>
        <strain evidence="4">PX69</strain>
    </source>
</reference>
<name>A0A5K7XGU3_9BACT</name>
<dbReference type="Proteomes" id="UP000326837">
    <property type="component" value="Chromosome"/>
</dbReference>
<dbReference type="KEGG" id="lpav:PLANPX_3763"/>
<dbReference type="CDD" id="cd07983">
    <property type="entry name" value="LPLAT_DUF374-like"/>
    <property type="match status" value="1"/>
</dbReference>
<keyword evidence="4" id="KW-1185">Reference proteome</keyword>
<accession>A0A5K7XGU3</accession>